<keyword evidence="3" id="KW-1185">Reference proteome</keyword>
<organism evidence="2 3">
    <name type="scientific">Triplophysa tibetana</name>
    <dbReference type="NCBI Taxonomy" id="1572043"/>
    <lineage>
        <taxon>Eukaryota</taxon>
        <taxon>Metazoa</taxon>
        <taxon>Chordata</taxon>
        <taxon>Craniata</taxon>
        <taxon>Vertebrata</taxon>
        <taxon>Euteleostomi</taxon>
        <taxon>Actinopterygii</taxon>
        <taxon>Neopterygii</taxon>
        <taxon>Teleostei</taxon>
        <taxon>Ostariophysi</taxon>
        <taxon>Cypriniformes</taxon>
        <taxon>Nemacheilidae</taxon>
        <taxon>Triplophysa</taxon>
    </lineage>
</organism>
<proteinExistence type="predicted"/>
<dbReference type="EMBL" id="SOYY01000004">
    <property type="protein sequence ID" value="KAA0722078.1"/>
    <property type="molecule type" value="Genomic_DNA"/>
</dbReference>
<evidence type="ECO:0000259" key="1">
    <source>
        <dbReference type="Pfam" id="PF23619"/>
    </source>
</evidence>
<reference evidence="2 3" key="1">
    <citation type="journal article" date="2019" name="Mol. Ecol. Resour.">
        <title>Chromosome-level genome assembly of Triplophysa tibetana, a fish adapted to the harsh high-altitude environment of the Tibetan Plateau.</title>
        <authorList>
            <person name="Yang X."/>
            <person name="Liu H."/>
            <person name="Ma Z."/>
            <person name="Zou Y."/>
            <person name="Zou M."/>
            <person name="Mao Y."/>
            <person name="Li X."/>
            <person name="Wang H."/>
            <person name="Chen T."/>
            <person name="Wang W."/>
            <person name="Yang R."/>
        </authorList>
    </citation>
    <scope>NUCLEOTIDE SEQUENCE [LARGE SCALE GENOMIC DNA]</scope>
    <source>
        <strain evidence="2">TTIB1903HZAU</strain>
        <tissue evidence="2">Muscle</tissue>
    </source>
</reference>
<dbReference type="Pfam" id="PF23619">
    <property type="entry name" value="Ig_VWA7"/>
    <property type="match status" value="1"/>
</dbReference>
<evidence type="ECO:0000313" key="3">
    <source>
        <dbReference type="Proteomes" id="UP000324632"/>
    </source>
</evidence>
<protein>
    <recommendedName>
        <fullName evidence="1">VWA7 Ig-like domain-containing protein</fullName>
    </recommendedName>
</protein>
<dbReference type="AlphaFoldDB" id="A0A5A9PJU8"/>
<dbReference type="Proteomes" id="UP000324632">
    <property type="component" value="Chromosome 4"/>
</dbReference>
<accession>A0A5A9PJU8</accession>
<feature type="domain" description="VWA7 Ig-like" evidence="1">
    <location>
        <begin position="42"/>
        <end position="140"/>
    </location>
</feature>
<dbReference type="InterPro" id="IPR057615">
    <property type="entry name" value="Ig_VWA7"/>
</dbReference>
<comment type="caution">
    <text evidence="2">The sequence shown here is derived from an EMBL/GenBank/DDBJ whole genome shotgun (WGS) entry which is preliminary data.</text>
</comment>
<gene>
    <name evidence="2" type="ORF">E1301_Tti009174</name>
</gene>
<name>A0A5A9PJU8_9TELE</name>
<dbReference type="PANTHER" id="PTHR14905">
    <property type="entry name" value="NG37"/>
    <property type="match status" value="1"/>
</dbReference>
<evidence type="ECO:0000313" key="2">
    <source>
        <dbReference type="EMBL" id="KAA0722078.1"/>
    </source>
</evidence>
<sequence length="298" mass="31678">MTNVPTGEFVVRVMGEKSSLRSSNNFFQRQSVTQFKASSLVITAQIGNEWEPGKTLSIPFTVRHIGSNKLLKIIARNDLEFVTEFPSTMSIESGSSGNGTINITAPTATLSGTEVTLTIEATTPDGGDFNYAVLRLTVVAPITDYTPPVCEIVSINANCTSNCSLSTWELTANITDGNGTGIMSLTVRQGLGNLNSSTVLMDRGVNVTLAHYRASCCSQEMELVAVDGAGNVGTCSKSLRPDVVPTSNSVLFTVTATNKTTTTLLSSTNATNTSAGHSLYVSLWVTVEAILLFHVLCF</sequence>
<dbReference type="PANTHER" id="PTHR14905:SF18">
    <property type="entry name" value="VON WILLEBRAND FACTOR A DOMAIN-CONTAINING 10, TANDEM DUPLICATE 1-RELATED"/>
    <property type="match status" value="1"/>
</dbReference>
<dbReference type="InterPro" id="IPR052577">
    <property type="entry name" value="VWA7"/>
</dbReference>